<accession>A0A0F9DG52</accession>
<dbReference type="GO" id="GO:0016787">
    <property type="term" value="F:hydrolase activity"/>
    <property type="evidence" value="ECO:0007669"/>
    <property type="project" value="UniProtKB-KW"/>
</dbReference>
<evidence type="ECO:0000256" key="2">
    <source>
        <dbReference type="ARBA" id="ARBA00022722"/>
    </source>
</evidence>
<dbReference type="InterPro" id="IPR012933">
    <property type="entry name" value="HicA_mRNA_interferase"/>
</dbReference>
<dbReference type="GO" id="GO:0004519">
    <property type="term" value="F:endonuclease activity"/>
    <property type="evidence" value="ECO:0007669"/>
    <property type="project" value="UniProtKB-KW"/>
</dbReference>
<dbReference type="AlphaFoldDB" id="A0A0F9DG52"/>
<organism evidence="7">
    <name type="scientific">marine sediment metagenome</name>
    <dbReference type="NCBI Taxonomy" id="412755"/>
    <lineage>
        <taxon>unclassified sequences</taxon>
        <taxon>metagenomes</taxon>
        <taxon>ecological metagenomes</taxon>
    </lineage>
</organism>
<evidence type="ECO:0000256" key="6">
    <source>
        <dbReference type="ARBA" id="ARBA00023016"/>
    </source>
</evidence>
<sequence>MICTEIIKILKQDGWTCHNIRGSHYQFKHPKKPGKMTVLHSKSDLPIGTVLNIFKQAGINKENIK</sequence>
<dbReference type="Pfam" id="PF07927">
    <property type="entry name" value="HicA_toxin"/>
    <property type="match status" value="1"/>
</dbReference>
<evidence type="ECO:0000256" key="5">
    <source>
        <dbReference type="ARBA" id="ARBA00022884"/>
    </source>
</evidence>
<reference evidence="7" key="1">
    <citation type="journal article" date="2015" name="Nature">
        <title>Complex archaea that bridge the gap between prokaryotes and eukaryotes.</title>
        <authorList>
            <person name="Spang A."/>
            <person name="Saw J.H."/>
            <person name="Jorgensen S.L."/>
            <person name="Zaremba-Niedzwiedzka K."/>
            <person name="Martijn J."/>
            <person name="Lind A.E."/>
            <person name="van Eijk R."/>
            <person name="Schleper C."/>
            <person name="Guy L."/>
            <person name="Ettema T.J."/>
        </authorList>
    </citation>
    <scope>NUCLEOTIDE SEQUENCE</scope>
</reference>
<keyword evidence="1" id="KW-1277">Toxin-antitoxin system</keyword>
<dbReference type="SUPFAM" id="SSF54786">
    <property type="entry name" value="YcfA/nrd intein domain"/>
    <property type="match status" value="1"/>
</dbReference>
<name>A0A0F9DG52_9ZZZZ</name>
<evidence type="ECO:0000313" key="7">
    <source>
        <dbReference type="EMBL" id="KKL16716.1"/>
    </source>
</evidence>
<keyword evidence="6" id="KW-0346">Stress response</keyword>
<keyword evidence="5" id="KW-0694">RNA-binding</keyword>
<keyword evidence="4" id="KW-0378">Hydrolase</keyword>
<dbReference type="Gene3D" id="3.30.920.30">
    <property type="entry name" value="Hypothetical protein"/>
    <property type="match status" value="1"/>
</dbReference>
<dbReference type="GO" id="GO:0003729">
    <property type="term" value="F:mRNA binding"/>
    <property type="evidence" value="ECO:0007669"/>
    <property type="project" value="InterPro"/>
</dbReference>
<comment type="caution">
    <text evidence="7">The sequence shown here is derived from an EMBL/GenBank/DDBJ whole genome shotgun (WGS) entry which is preliminary data.</text>
</comment>
<evidence type="ECO:0008006" key="8">
    <source>
        <dbReference type="Google" id="ProtNLM"/>
    </source>
</evidence>
<evidence type="ECO:0000256" key="3">
    <source>
        <dbReference type="ARBA" id="ARBA00022759"/>
    </source>
</evidence>
<proteinExistence type="predicted"/>
<gene>
    <name evidence="7" type="ORF">LCGC14_2492790</name>
</gene>
<evidence type="ECO:0000256" key="4">
    <source>
        <dbReference type="ARBA" id="ARBA00022801"/>
    </source>
</evidence>
<keyword evidence="2" id="KW-0540">Nuclease</keyword>
<protein>
    <recommendedName>
        <fullName evidence="8">Addiction module toxin, HicA family</fullName>
    </recommendedName>
</protein>
<dbReference type="EMBL" id="LAZR01039554">
    <property type="protein sequence ID" value="KKL16716.1"/>
    <property type="molecule type" value="Genomic_DNA"/>
</dbReference>
<evidence type="ECO:0000256" key="1">
    <source>
        <dbReference type="ARBA" id="ARBA00022649"/>
    </source>
</evidence>
<keyword evidence="3" id="KW-0255">Endonuclease</keyword>
<dbReference type="InterPro" id="IPR038570">
    <property type="entry name" value="HicA_sf"/>
</dbReference>